<dbReference type="EMBL" id="JBAHYK010002957">
    <property type="protein sequence ID" value="KAL0564145.1"/>
    <property type="molecule type" value="Genomic_DNA"/>
</dbReference>
<keyword evidence="2" id="KW-1185">Reference proteome</keyword>
<dbReference type="Proteomes" id="UP001465976">
    <property type="component" value="Unassembled WGS sequence"/>
</dbReference>
<accession>A0ABR3EMV1</accession>
<organism evidence="1 2">
    <name type="scientific">Marasmius crinis-equi</name>
    <dbReference type="NCBI Taxonomy" id="585013"/>
    <lineage>
        <taxon>Eukaryota</taxon>
        <taxon>Fungi</taxon>
        <taxon>Dikarya</taxon>
        <taxon>Basidiomycota</taxon>
        <taxon>Agaricomycotina</taxon>
        <taxon>Agaricomycetes</taxon>
        <taxon>Agaricomycetidae</taxon>
        <taxon>Agaricales</taxon>
        <taxon>Marasmiineae</taxon>
        <taxon>Marasmiaceae</taxon>
        <taxon>Marasmius</taxon>
    </lineage>
</organism>
<feature type="non-terminal residue" evidence="1">
    <location>
        <position position="1"/>
    </location>
</feature>
<proteinExistence type="predicted"/>
<comment type="caution">
    <text evidence="1">The sequence shown here is derived from an EMBL/GenBank/DDBJ whole genome shotgun (WGS) entry which is preliminary data.</text>
</comment>
<evidence type="ECO:0000313" key="2">
    <source>
        <dbReference type="Proteomes" id="UP001465976"/>
    </source>
</evidence>
<sequence>HLELRIGTPIPSSRTRTGYIFPAQLGDTFLGTVLSILEAERKLPKLESLSIHLWDLTLESDVVERVLKVALKRQSMPSVTAPKEIRLVRVAKKAGAKFVLEPALTESVRQLGRQSGIRVVIEDGANSSEPPPPRDWREVDADFPVFIHV</sequence>
<protein>
    <submittedName>
        <fullName evidence="1">Uncharacterized protein</fullName>
    </submittedName>
</protein>
<gene>
    <name evidence="1" type="ORF">V5O48_017911</name>
</gene>
<evidence type="ECO:0000313" key="1">
    <source>
        <dbReference type="EMBL" id="KAL0564145.1"/>
    </source>
</evidence>
<name>A0ABR3EMV1_9AGAR</name>
<reference evidence="1 2" key="1">
    <citation type="submission" date="2024-02" db="EMBL/GenBank/DDBJ databases">
        <title>A draft genome for the cacao thread blight pathogen Marasmius crinis-equi.</title>
        <authorList>
            <person name="Cohen S.P."/>
            <person name="Baruah I.K."/>
            <person name="Amoako-Attah I."/>
            <person name="Bukari Y."/>
            <person name="Meinhardt L.W."/>
            <person name="Bailey B.A."/>
        </authorList>
    </citation>
    <scope>NUCLEOTIDE SEQUENCE [LARGE SCALE GENOMIC DNA]</scope>
    <source>
        <strain evidence="1 2">GH-76</strain>
    </source>
</reference>